<dbReference type="PANTHER" id="PTHR22600:SF21">
    <property type="entry name" value="BETA-HEXOSAMINIDASE A"/>
    <property type="match status" value="1"/>
</dbReference>
<dbReference type="Pfam" id="PF00728">
    <property type="entry name" value="Glyco_hydro_20"/>
    <property type="match status" value="1"/>
</dbReference>
<comment type="similarity">
    <text evidence="2 7">Belongs to the glycosyl hydrolase 20 family.</text>
</comment>
<dbReference type="GO" id="GO:0004563">
    <property type="term" value="F:beta-N-acetylhexosaminidase activity"/>
    <property type="evidence" value="ECO:0007669"/>
    <property type="project" value="UniProtKB-EC"/>
</dbReference>
<dbReference type="RefSeq" id="XP_031550510.1">
    <property type="nucleotide sequence ID" value="XM_031694650.1"/>
</dbReference>
<evidence type="ECO:0000256" key="9">
    <source>
        <dbReference type="SAM" id="SignalP"/>
    </source>
</evidence>
<evidence type="ECO:0000256" key="8">
    <source>
        <dbReference type="PIRSR" id="PIRSR001093-1"/>
    </source>
</evidence>
<evidence type="ECO:0000256" key="4">
    <source>
        <dbReference type="ARBA" id="ARBA00022801"/>
    </source>
</evidence>
<feature type="chain" id="PRO_5027983723" description="Beta-hexosaminidase" evidence="9">
    <location>
        <begin position="24"/>
        <end position="547"/>
    </location>
</feature>
<dbReference type="SUPFAM" id="SSF55545">
    <property type="entry name" value="beta-N-acetylhexosaminidase-like domain"/>
    <property type="match status" value="1"/>
</dbReference>
<dbReference type="AlphaFoldDB" id="A0A6P8HD84"/>
<dbReference type="FunFam" id="3.20.20.80:FF:000063">
    <property type="entry name" value="Beta-hexosaminidase"/>
    <property type="match status" value="1"/>
</dbReference>
<feature type="domain" description="Beta-hexosaminidase eukaryotic type N-terminal" evidence="11">
    <location>
        <begin position="53"/>
        <end position="163"/>
    </location>
</feature>
<dbReference type="EC" id="3.2.1.52" evidence="7"/>
<dbReference type="InParanoid" id="A0A6P8HD84"/>
<dbReference type="PIRSF" id="PIRSF001093">
    <property type="entry name" value="B-hxosamndse_ab_euk"/>
    <property type="match status" value="1"/>
</dbReference>
<feature type="domain" description="Glycoside hydrolase family 20 catalytic" evidence="10">
    <location>
        <begin position="186"/>
        <end position="502"/>
    </location>
</feature>
<evidence type="ECO:0000256" key="6">
    <source>
        <dbReference type="ARBA" id="ARBA00023295"/>
    </source>
</evidence>
<dbReference type="InterPro" id="IPR015883">
    <property type="entry name" value="Glyco_hydro_20_cat"/>
</dbReference>
<sequence>MAELFNTLLVIFGLFCLALPSNSTKPSLSDPLDLQRFGGKQQILADDYVKGSIWPKPQGQTQTGVKFSLLPNSFSFSIKGKTSDVLTAAVKRYMNLTFPDFGVTKKDDKLAQITGLEINVVDDYKPMSLESDESYTLTISAPQSTLYAYEVWGALRGLETFSQVVYQDENDLYYAEENKIVDYPRFHHRGFMIDTSRHYLKPSIILKFLDAMSYGKFNVFHWHVVDDQSFPFVSKTFPTLSGQGSYNNKTHIYSEDVVKNVIEYARLRGIRVIPEFDTPGHTFSWRSIENLLTKCCDKQGKPNGGLGPIDPTIDSNYDFLKQFFGEIAARYPDTYLHLGGDEVSFDCWKSNPNITKWMQAHGMGSNYSLLEQYYEQKLLNIIGGLKKQYIIWQEVVDNNVKVLPDTVVNVWKGGWPDELAKVTGLGLKTILSSCWYLNYISYGLDWNKYYQCEPTNFSGSEAQKELIMGGTGCMWGEWVDGTNILPRTWPRALAVAERLWSSKTTTDLADATNRIWEHRCRYLRRGIPAENAVQSKYCRHEWPVDEK</sequence>
<dbReference type="SUPFAM" id="SSF51445">
    <property type="entry name" value="(Trans)glycosidases"/>
    <property type="match status" value="1"/>
</dbReference>
<keyword evidence="5" id="KW-0325">Glycoprotein</keyword>
<evidence type="ECO:0000256" key="7">
    <source>
        <dbReference type="PIRNR" id="PIRNR001093"/>
    </source>
</evidence>
<comment type="catalytic activity">
    <reaction evidence="1 7">
        <text>Hydrolysis of terminal non-reducing N-acetyl-D-hexosamine residues in N-acetyl-beta-D-hexosaminides.</text>
        <dbReference type="EC" id="3.2.1.52"/>
    </reaction>
</comment>
<dbReference type="Proteomes" id="UP000515163">
    <property type="component" value="Unplaced"/>
</dbReference>
<evidence type="ECO:0000313" key="13">
    <source>
        <dbReference type="RefSeq" id="XP_031550510.1"/>
    </source>
</evidence>
<reference evidence="13" key="1">
    <citation type="submission" date="2025-08" db="UniProtKB">
        <authorList>
            <consortium name="RefSeq"/>
        </authorList>
    </citation>
    <scope>IDENTIFICATION</scope>
</reference>
<evidence type="ECO:0000256" key="1">
    <source>
        <dbReference type="ARBA" id="ARBA00001231"/>
    </source>
</evidence>
<dbReference type="Gene3D" id="3.30.379.10">
    <property type="entry name" value="Chitobiase/beta-hexosaminidase domain 2-like"/>
    <property type="match status" value="1"/>
</dbReference>
<protein>
    <recommendedName>
        <fullName evidence="7">Beta-hexosaminidase</fullName>
        <ecNumber evidence="7">3.2.1.52</ecNumber>
    </recommendedName>
</protein>
<evidence type="ECO:0000259" key="11">
    <source>
        <dbReference type="Pfam" id="PF14845"/>
    </source>
</evidence>
<dbReference type="Gene3D" id="3.20.20.80">
    <property type="entry name" value="Glycosidases"/>
    <property type="match status" value="1"/>
</dbReference>
<keyword evidence="3 9" id="KW-0732">Signal</keyword>
<dbReference type="GO" id="GO:0005975">
    <property type="term" value="P:carbohydrate metabolic process"/>
    <property type="evidence" value="ECO:0007669"/>
    <property type="project" value="InterPro"/>
</dbReference>
<gene>
    <name evidence="13" type="primary">LOC116287940</name>
</gene>
<dbReference type="InterPro" id="IPR025705">
    <property type="entry name" value="Beta_hexosaminidase_sua/sub"/>
</dbReference>
<accession>A0A6P8HD84</accession>
<dbReference type="GO" id="GO:0005764">
    <property type="term" value="C:lysosome"/>
    <property type="evidence" value="ECO:0007669"/>
    <property type="project" value="TreeGrafter"/>
</dbReference>
<keyword evidence="6 7" id="KW-0326">Glycosidase</keyword>
<dbReference type="InterPro" id="IPR017853">
    <property type="entry name" value="GH"/>
</dbReference>
<dbReference type="GeneID" id="116287940"/>
<proteinExistence type="inferred from homology"/>
<dbReference type="GO" id="GO:0006689">
    <property type="term" value="P:ganglioside catabolic process"/>
    <property type="evidence" value="ECO:0007669"/>
    <property type="project" value="TreeGrafter"/>
</dbReference>
<keyword evidence="12" id="KW-1185">Reference proteome</keyword>
<dbReference type="PANTHER" id="PTHR22600">
    <property type="entry name" value="BETA-HEXOSAMINIDASE"/>
    <property type="match status" value="1"/>
</dbReference>
<feature type="signal peptide" evidence="9">
    <location>
        <begin position="1"/>
        <end position="23"/>
    </location>
</feature>
<name>A0A6P8HD84_ACTTE</name>
<organism evidence="12 13">
    <name type="scientific">Actinia tenebrosa</name>
    <name type="common">Australian red waratah sea anemone</name>
    <dbReference type="NCBI Taxonomy" id="6105"/>
    <lineage>
        <taxon>Eukaryota</taxon>
        <taxon>Metazoa</taxon>
        <taxon>Cnidaria</taxon>
        <taxon>Anthozoa</taxon>
        <taxon>Hexacorallia</taxon>
        <taxon>Actiniaria</taxon>
        <taxon>Actiniidae</taxon>
        <taxon>Actinia</taxon>
    </lineage>
</organism>
<dbReference type="KEGG" id="aten:116287940"/>
<dbReference type="PRINTS" id="PR00738">
    <property type="entry name" value="GLHYDRLASE20"/>
</dbReference>
<evidence type="ECO:0000256" key="5">
    <source>
        <dbReference type="ARBA" id="ARBA00023180"/>
    </source>
</evidence>
<dbReference type="InterPro" id="IPR029019">
    <property type="entry name" value="HEX_eukaryotic_N"/>
</dbReference>
<evidence type="ECO:0000259" key="10">
    <source>
        <dbReference type="Pfam" id="PF00728"/>
    </source>
</evidence>
<dbReference type="OrthoDB" id="428480at2759"/>
<dbReference type="GO" id="GO:0016020">
    <property type="term" value="C:membrane"/>
    <property type="evidence" value="ECO:0007669"/>
    <property type="project" value="TreeGrafter"/>
</dbReference>
<dbReference type="FunCoup" id="A0A6P8HD84">
    <property type="interactions" value="1324"/>
</dbReference>
<dbReference type="CDD" id="cd06562">
    <property type="entry name" value="GH20_HexA_HexB-like"/>
    <property type="match status" value="1"/>
</dbReference>
<keyword evidence="4 7" id="KW-0378">Hydrolase</keyword>
<evidence type="ECO:0000256" key="3">
    <source>
        <dbReference type="ARBA" id="ARBA00022729"/>
    </source>
</evidence>
<dbReference type="Pfam" id="PF14845">
    <property type="entry name" value="Glycohydro_20b2"/>
    <property type="match status" value="1"/>
</dbReference>
<dbReference type="InterPro" id="IPR029018">
    <property type="entry name" value="Hex-like_dom2"/>
</dbReference>
<dbReference type="GO" id="GO:0030203">
    <property type="term" value="P:glycosaminoglycan metabolic process"/>
    <property type="evidence" value="ECO:0007669"/>
    <property type="project" value="TreeGrafter"/>
</dbReference>
<feature type="active site" description="Proton donor" evidence="8">
    <location>
        <position position="342"/>
    </location>
</feature>
<evidence type="ECO:0000256" key="2">
    <source>
        <dbReference type="ARBA" id="ARBA00006285"/>
    </source>
</evidence>
<evidence type="ECO:0000313" key="12">
    <source>
        <dbReference type="Proteomes" id="UP000515163"/>
    </source>
</evidence>